<evidence type="ECO:0000313" key="1">
    <source>
        <dbReference type="EMBL" id="KAK8775314.1"/>
    </source>
</evidence>
<reference evidence="1 2" key="1">
    <citation type="journal article" date="2023" name="Arcadia Sci">
        <title>De novo assembly of a long-read Amblyomma americanum tick genome.</title>
        <authorList>
            <person name="Chou S."/>
            <person name="Poskanzer K.E."/>
            <person name="Rollins M."/>
            <person name="Thuy-Boun P.S."/>
        </authorList>
    </citation>
    <scope>NUCLEOTIDE SEQUENCE [LARGE SCALE GENOMIC DNA]</scope>
    <source>
        <strain evidence="1">F_SG_1</strain>
        <tissue evidence="1">Salivary glands</tissue>
    </source>
</reference>
<keyword evidence="2" id="KW-1185">Reference proteome</keyword>
<evidence type="ECO:0000313" key="2">
    <source>
        <dbReference type="Proteomes" id="UP001321473"/>
    </source>
</evidence>
<name>A0AAQ4EKP9_AMBAM</name>
<accession>A0AAQ4EKP9</accession>
<dbReference type="AlphaFoldDB" id="A0AAQ4EKP9"/>
<comment type="caution">
    <text evidence="1">The sequence shown here is derived from an EMBL/GenBank/DDBJ whole genome shotgun (WGS) entry which is preliminary data.</text>
</comment>
<dbReference type="Proteomes" id="UP001321473">
    <property type="component" value="Unassembled WGS sequence"/>
</dbReference>
<sequence length="174" mass="19511">MAGCMFSSRRACCQRAPVKPLSHCSSLPRNNWVAPMSWSSSTKTATTGPALYARSCSWGSVSWPQDIPSCHSPLLKGSCTWLTPLSETWRTPTTHCASWLYCCTNSFFVLFLFLQLFRGGDPKCVTFRVHALEENKRGFKISWGNYDGLGEPIHYWDVVSGWAFSETARVISRA</sequence>
<gene>
    <name evidence="1" type="ORF">V5799_031346</name>
</gene>
<organism evidence="1 2">
    <name type="scientific">Amblyomma americanum</name>
    <name type="common">Lone star tick</name>
    <dbReference type="NCBI Taxonomy" id="6943"/>
    <lineage>
        <taxon>Eukaryota</taxon>
        <taxon>Metazoa</taxon>
        <taxon>Ecdysozoa</taxon>
        <taxon>Arthropoda</taxon>
        <taxon>Chelicerata</taxon>
        <taxon>Arachnida</taxon>
        <taxon>Acari</taxon>
        <taxon>Parasitiformes</taxon>
        <taxon>Ixodida</taxon>
        <taxon>Ixodoidea</taxon>
        <taxon>Ixodidae</taxon>
        <taxon>Amblyomminae</taxon>
        <taxon>Amblyomma</taxon>
    </lineage>
</organism>
<protein>
    <submittedName>
        <fullName evidence="1">Uncharacterized protein</fullName>
    </submittedName>
</protein>
<dbReference type="EMBL" id="JARKHS020014275">
    <property type="protein sequence ID" value="KAK8775314.1"/>
    <property type="molecule type" value="Genomic_DNA"/>
</dbReference>
<proteinExistence type="predicted"/>